<dbReference type="EMBL" id="WJIE01000002">
    <property type="protein sequence ID" value="MRG92125.1"/>
    <property type="molecule type" value="Genomic_DNA"/>
</dbReference>
<dbReference type="AlphaFoldDB" id="A0A6N7PPL0"/>
<organism evidence="1 2">
    <name type="scientific">Polyangium spumosum</name>
    <dbReference type="NCBI Taxonomy" id="889282"/>
    <lineage>
        <taxon>Bacteria</taxon>
        <taxon>Pseudomonadati</taxon>
        <taxon>Myxococcota</taxon>
        <taxon>Polyangia</taxon>
        <taxon>Polyangiales</taxon>
        <taxon>Polyangiaceae</taxon>
        <taxon>Polyangium</taxon>
    </lineage>
</organism>
<protein>
    <recommendedName>
        <fullName evidence="3">Lipoprotein</fullName>
    </recommendedName>
</protein>
<evidence type="ECO:0000313" key="2">
    <source>
        <dbReference type="Proteomes" id="UP000440224"/>
    </source>
</evidence>
<dbReference type="Proteomes" id="UP000440224">
    <property type="component" value="Unassembled WGS sequence"/>
</dbReference>
<comment type="caution">
    <text evidence="1">The sequence shown here is derived from an EMBL/GenBank/DDBJ whole genome shotgun (WGS) entry which is preliminary data.</text>
</comment>
<accession>A0A6N7PPL0</accession>
<dbReference type="PROSITE" id="PS51257">
    <property type="entry name" value="PROKAR_LIPOPROTEIN"/>
    <property type="match status" value="1"/>
</dbReference>
<reference evidence="1 2" key="1">
    <citation type="submission" date="2019-10" db="EMBL/GenBank/DDBJ databases">
        <title>A soil myxobacterium in the family Polyangiaceae.</title>
        <authorList>
            <person name="Li Y."/>
            <person name="Wang J."/>
        </authorList>
    </citation>
    <scope>NUCLEOTIDE SEQUENCE [LARGE SCALE GENOMIC DNA]</scope>
    <source>
        <strain evidence="1 2">DSM 14734</strain>
    </source>
</reference>
<gene>
    <name evidence="1" type="ORF">GF068_09320</name>
</gene>
<proteinExistence type="predicted"/>
<dbReference type="OrthoDB" id="5519161at2"/>
<evidence type="ECO:0008006" key="3">
    <source>
        <dbReference type="Google" id="ProtNLM"/>
    </source>
</evidence>
<dbReference type="RefSeq" id="WP_153818954.1">
    <property type="nucleotide sequence ID" value="NZ_WJIE01000002.1"/>
</dbReference>
<keyword evidence="2" id="KW-1185">Reference proteome</keyword>
<name>A0A6N7PPL0_9BACT</name>
<evidence type="ECO:0000313" key="1">
    <source>
        <dbReference type="EMBL" id="MRG92125.1"/>
    </source>
</evidence>
<sequence length="151" mass="15920">MRGSILALASLLVLAGCEKPAPPPATSSQRVTLVQKGPAQIELVPAAGQPPYCLVFTIAEGGPIRHLTTLEDKLSPDCPAGEPVLGNVFRIPPREGTVKIFVVFSDRALEADPVARQISDLVSQKQPVTAMDLRAPGRVVVEMLSFTPSAG</sequence>